<dbReference type="InterPro" id="IPR000801">
    <property type="entry name" value="Esterase-like"/>
</dbReference>
<dbReference type="InterPro" id="IPR050583">
    <property type="entry name" value="Mycobacterial_A85_antigen"/>
</dbReference>
<evidence type="ECO:0000313" key="2">
    <source>
        <dbReference type="Proteomes" id="UP000214688"/>
    </source>
</evidence>
<dbReference type="Gene3D" id="3.40.50.1820">
    <property type="entry name" value="alpha/beta hydrolase"/>
    <property type="match status" value="1"/>
</dbReference>
<name>A0A223D3R8_9BACL</name>
<dbReference type="PANTHER" id="PTHR48098">
    <property type="entry name" value="ENTEROCHELIN ESTERASE-RELATED"/>
    <property type="match status" value="1"/>
</dbReference>
<protein>
    <recommendedName>
        <fullName evidence="3">Enterochelin esterase N-terminal domain-containing protein</fullName>
    </recommendedName>
</protein>
<dbReference type="Gene3D" id="2.60.40.10">
    <property type="entry name" value="Immunoglobulins"/>
    <property type="match status" value="1"/>
</dbReference>
<dbReference type="AlphaFoldDB" id="A0A223D3R8"/>
<dbReference type="Pfam" id="PF00756">
    <property type="entry name" value="Esterase"/>
    <property type="match status" value="1"/>
</dbReference>
<evidence type="ECO:0000313" key="1">
    <source>
        <dbReference type="EMBL" id="ASS76004.1"/>
    </source>
</evidence>
<dbReference type="InterPro" id="IPR014756">
    <property type="entry name" value="Ig_E-set"/>
</dbReference>
<dbReference type="InterPro" id="IPR029058">
    <property type="entry name" value="AB_hydrolase_fold"/>
</dbReference>
<gene>
    <name evidence="1" type="ORF">CIG75_14220</name>
</gene>
<dbReference type="SUPFAM" id="SSF81296">
    <property type="entry name" value="E set domains"/>
    <property type="match status" value="1"/>
</dbReference>
<keyword evidence="2" id="KW-1185">Reference proteome</keyword>
<evidence type="ECO:0008006" key="3">
    <source>
        <dbReference type="Google" id="ProtNLM"/>
    </source>
</evidence>
<dbReference type="EMBL" id="CP022657">
    <property type="protein sequence ID" value="ASS76004.1"/>
    <property type="molecule type" value="Genomic_DNA"/>
</dbReference>
<dbReference type="KEGG" id="tab:CIG75_14220"/>
<dbReference type="InterPro" id="IPR013783">
    <property type="entry name" value="Ig-like_fold"/>
</dbReference>
<reference evidence="1 2" key="1">
    <citation type="journal article" date="2015" name="Int. J. Syst. Evol. Microbiol.">
        <title>Tumebacillus algifaecis sp. nov., isolated from decomposing algal scum.</title>
        <authorList>
            <person name="Wu Y.F."/>
            <person name="Zhang B."/>
            <person name="Xing P."/>
            <person name="Wu Q.L."/>
            <person name="Liu S.J."/>
        </authorList>
    </citation>
    <scope>NUCLEOTIDE SEQUENCE [LARGE SCALE GENOMIC DNA]</scope>
    <source>
        <strain evidence="1 2">THMBR28</strain>
    </source>
</reference>
<organism evidence="1 2">
    <name type="scientific">Tumebacillus algifaecis</name>
    <dbReference type="NCBI Taxonomy" id="1214604"/>
    <lineage>
        <taxon>Bacteria</taxon>
        <taxon>Bacillati</taxon>
        <taxon>Bacillota</taxon>
        <taxon>Bacilli</taxon>
        <taxon>Bacillales</taxon>
        <taxon>Alicyclobacillaceae</taxon>
        <taxon>Tumebacillus</taxon>
    </lineage>
</organism>
<proteinExistence type="predicted"/>
<dbReference type="SUPFAM" id="SSF53474">
    <property type="entry name" value="alpha/beta-Hydrolases"/>
    <property type="match status" value="1"/>
</dbReference>
<dbReference type="PANTHER" id="PTHR48098:SF3">
    <property type="entry name" value="IRON(III) ENTEROBACTIN ESTERASE"/>
    <property type="match status" value="1"/>
</dbReference>
<sequence length="412" mass="46278">MLIHESNRGSIMMAETKVSPTIAHLERELQAGNTDALSAFWDYIAQEGAPLIEETDNEEEVLLTFLWQSESESTENVYTLGGPAGWRLEEAQLTRLLDTDLYYRTLQTKLRSVAEYYVSPNDTFEDDWVARLANLQEDPLNRNFLVHPANPDKPATKDTTVAVLNYPGFEPNLYRAVRQHAPQGEITQHRLQSAVLENERSVWVYTPPGYSADSEPYRVLVLFDGFEYDKIVSAPTILDNLVADGKISPVVAVFVNANDRRNEEMRGTALFAKFAAEEVTAFVRQHYNVSTDPKHAAIGGCSNGGLMGMIVAMQNPNVYGNVLSQSGSFAWGYDGEPEWFMKQLEKAVSVHLNVYMDVGNCEQADVLESNYSIRDQLRQKGANVHFTEFKGGHDWVCWRETFADAVVALFGN</sequence>
<dbReference type="Proteomes" id="UP000214688">
    <property type="component" value="Chromosome"/>
</dbReference>
<accession>A0A223D3R8</accession>